<dbReference type="AlphaFoldDB" id="A0A6A4SPB3"/>
<name>A0A6A4SPB3_SCOMX</name>
<protein>
    <submittedName>
        <fullName evidence="1">Uncharacterized protein</fullName>
    </submittedName>
</protein>
<organism evidence="1 2">
    <name type="scientific">Scophthalmus maximus</name>
    <name type="common">Turbot</name>
    <name type="synonym">Psetta maxima</name>
    <dbReference type="NCBI Taxonomy" id="52904"/>
    <lineage>
        <taxon>Eukaryota</taxon>
        <taxon>Metazoa</taxon>
        <taxon>Chordata</taxon>
        <taxon>Craniata</taxon>
        <taxon>Vertebrata</taxon>
        <taxon>Euteleostomi</taxon>
        <taxon>Actinopterygii</taxon>
        <taxon>Neopterygii</taxon>
        <taxon>Teleostei</taxon>
        <taxon>Neoteleostei</taxon>
        <taxon>Acanthomorphata</taxon>
        <taxon>Carangaria</taxon>
        <taxon>Pleuronectiformes</taxon>
        <taxon>Pleuronectoidei</taxon>
        <taxon>Scophthalmidae</taxon>
        <taxon>Scophthalmus</taxon>
    </lineage>
</organism>
<dbReference type="EMBL" id="VEVO01000011">
    <property type="protein sequence ID" value="KAF0034549.1"/>
    <property type="molecule type" value="Genomic_DNA"/>
</dbReference>
<dbReference type="Proteomes" id="UP000438429">
    <property type="component" value="Unassembled WGS sequence"/>
</dbReference>
<reference evidence="1 2" key="1">
    <citation type="submission" date="2019-06" db="EMBL/GenBank/DDBJ databases">
        <title>Draft genomes of female and male turbot (Scophthalmus maximus).</title>
        <authorList>
            <person name="Xu H."/>
            <person name="Xu X.-W."/>
            <person name="Shao C."/>
            <person name="Chen S."/>
        </authorList>
    </citation>
    <scope>NUCLEOTIDE SEQUENCE [LARGE SCALE GENOMIC DNA]</scope>
    <source>
        <strain evidence="1">Ysfricsl-2016a</strain>
        <tissue evidence="1">Blood</tissue>
    </source>
</reference>
<proteinExistence type="predicted"/>
<evidence type="ECO:0000313" key="2">
    <source>
        <dbReference type="Proteomes" id="UP000438429"/>
    </source>
</evidence>
<comment type="caution">
    <text evidence="1">The sequence shown here is derived from an EMBL/GenBank/DDBJ whole genome shotgun (WGS) entry which is preliminary data.</text>
</comment>
<sequence length="133" mass="15161">MNSIRLETQSPDSSQSKILVTGENISCVRDTAQNHPFVSCDQNADAVRLTFKYQRPKAPQQHMDIIRHAHCKQHKRGRTAPFTNQLSPEGNLLVDDIEVESAQRVGHIARQRIHLSRLPVHEFDWEVAVCKAE</sequence>
<evidence type="ECO:0000313" key="1">
    <source>
        <dbReference type="EMBL" id="KAF0034549.1"/>
    </source>
</evidence>
<gene>
    <name evidence="1" type="ORF">F2P81_012307</name>
</gene>
<accession>A0A6A4SPB3</accession>